<dbReference type="EMBL" id="LHPH01000006">
    <property type="protein sequence ID" value="KPH64151.1"/>
    <property type="molecule type" value="Genomic_DNA"/>
</dbReference>
<gene>
    <name evidence="1" type="ORF">ADS77_07005</name>
</gene>
<comment type="caution">
    <text evidence="1">The sequence shown here is derived from an EMBL/GenBank/DDBJ whole genome shotgun (WGS) entry which is preliminary data.</text>
</comment>
<proteinExistence type="predicted"/>
<evidence type="ECO:0000313" key="2">
    <source>
        <dbReference type="Proteomes" id="UP000037848"/>
    </source>
</evidence>
<dbReference type="PATRIC" id="fig|187330.3.peg.3425"/>
<evidence type="ECO:0000313" key="1">
    <source>
        <dbReference type="EMBL" id="KPH64151.1"/>
    </source>
</evidence>
<organism evidence="1 2">
    <name type="scientific">Pseudoalteromonas porphyrae</name>
    <dbReference type="NCBI Taxonomy" id="187330"/>
    <lineage>
        <taxon>Bacteria</taxon>
        <taxon>Pseudomonadati</taxon>
        <taxon>Pseudomonadota</taxon>
        <taxon>Gammaproteobacteria</taxon>
        <taxon>Alteromonadales</taxon>
        <taxon>Pseudoalteromonadaceae</taxon>
        <taxon>Pseudoalteromonas</taxon>
    </lineage>
</organism>
<protein>
    <submittedName>
        <fullName evidence="1">Uncharacterized protein</fullName>
    </submittedName>
</protein>
<dbReference type="Proteomes" id="UP000037848">
    <property type="component" value="Unassembled WGS sequence"/>
</dbReference>
<keyword evidence="2" id="KW-1185">Reference proteome</keyword>
<name>A0A0N0M0K3_9GAMM</name>
<dbReference type="AlphaFoldDB" id="A0A0N0M0K3"/>
<accession>A0A0N0M0K3</accession>
<sequence length="111" mass="12492">MLVFFIAAQIYLTTPHHFPSYEPDTPGEADPNMYESLTLRLNNTPSPEFLASLQLANQDQIITETEFIAVARQVLSKGRHLTIPNPLVDTPKQSKANFQKALSQHKMAQLD</sequence>
<reference evidence="1 2" key="1">
    <citation type="submission" date="2015-08" db="EMBL/GenBank/DDBJ databases">
        <title>Draft Genome Sequence of Pseudoalteromonas porphyrae UCD-SED14.</title>
        <authorList>
            <person name="Coil D.A."/>
            <person name="Jospin G."/>
            <person name="Lee R.D."/>
            <person name="Eisen J.A."/>
        </authorList>
    </citation>
    <scope>NUCLEOTIDE SEQUENCE [LARGE SCALE GENOMIC DNA]</scope>
    <source>
        <strain evidence="1 2">UCD-SED14</strain>
    </source>
</reference>